<feature type="non-terminal residue" evidence="1">
    <location>
        <position position="1"/>
    </location>
</feature>
<proteinExistence type="predicted"/>
<gene>
    <name evidence="1" type="ORF">RFULGI_LOCUS6901</name>
</gene>
<dbReference type="AlphaFoldDB" id="A0A9N9CRY6"/>
<evidence type="ECO:0000313" key="1">
    <source>
        <dbReference type="EMBL" id="CAG8608939.1"/>
    </source>
</evidence>
<dbReference type="OrthoDB" id="10483138at2759"/>
<protein>
    <submittedName>
        <fullName evidence="1">13293_t:CDS:1</fullName>
    </submittedName>
</protein>
<accession>A0A9N9CRY6</accession>
<name>A0A9N9CRY6_9GLOM</name>
<dbReference type="Proteomes" id="UP000789396">
    <property type="component" value="Unassembled WGS sequence"/>
</dbReference>
<comment type="caution">
    <text evidence="1">The sequence shown here is derived from an EMBL/GenBank/DDBJ whole genome shotgun (WGS) entry which is preliminary data.</text>
</comment>
<evidence type="ECO:0000313" key="2">
    <source>
        <dbReference type="Proteomes" id="UP000789396"/>
    </source>
</evidence>
<organism evidence="1 2">
    <name type="scientific">Racocetra fulgida</name>
    <dbReference type="NCBI Taxonomy" id="60492"/>
    <lineage>
        <taxon>Eukaryota</taxon>
        <taxon>Fungi</taxon>
        <taxon>Fungi incertae sedis</taxon>
        <taxon>Mucoromycota</taxon>
        <taxon>Glomeromycotina</taxon>
        <taxon>Glomeromycetes</taxon>
        <taxon>Diversisporales</taxon>
        <taxon>Gigasporaceae</taxon>
        <taxon>Racocetra</taxon>
    </lineage>
</organism>
<keyword evidence="2" id="KW-1185">Reference proteome</keyword>
<sequence length="43" mass="5264">KFNEIVRPKYKSTSIDENIKTLLDDDKYQLTWIPYEFEDVRVI</sequence>
<dbReference type="EMBL" id="CAJVPZ010009408">
    <property type="protein sequence ID" value="CAG8608939.1"/>
    <property type="molecule type" value="Genomic_DNA"/>
</dbReference>
<reference evidence="1" key="1">
    <citation type="submission" date="2021-06" db="EMBL/GenBank/DDBJ databases">
        <authorList>
            <person name="Kallberg Y."/>
            <person name="Tangrot J."/>
            <person name="Rosling A."/>
        </authorList>
    </citation>
    <scope>NUCLEOTIDE SEQUENCE</scope>
    <source>
        <strain evidence="1">IN212</strain>
    </source>
</reference>